<evidence type="ECO:0000256" key="1">
    <source>
        <dbReference type="ARBA" id="ARBA00022829"/>
    </source>
</evidence>
<accession>A0A346PRG1</accession>
<dbReference type="SUPFAM" id="SSF110849">
    <property type="entry name" value="ParB/Sulfiredoxin"/>
    <property type="match status" value="1"/>
</dbReference>
<reference evidence="4" key="1">
    <citation type="submission" date="2018-02" db="EMBL/GenBank/DDBJ databases">
        <title>Phenotypic and genomic properties of facultatively anaerobic sulfur-reducing natronoarchaea from hypersaline soda lakes.</title>
        <authorList>
            <person name="Sorokin D.Y."/>
            <person name="Kublanov I.V."/>
            <person name="Roman P."/>
            <person name="Sinninghe Damste J.S."/>
            <person name="Golyshin P.N."/>
            <person name="Rojo D."/>
            <person name="Ciordia S."/>
            <person name="Mena M.D.C."/>
            <person name="Ferrer M."/>
            <person name="Messina E."/>
            <person name="Smedile F."/>
            <person name="La Spada G."/>
            <person name="La Cono V."/>
            <person name="Yakimov M.M."/>
        </authorList>
    </citation>
    <scope>NUCLEOTIDE SEQUENCE [LARGE SCALE GENOMIC DNA]</scope>
    <source>
        <strain evidence="4">AArc-Mg</strain>
    </source>
</reference>
<dbReference type="InterPro" id="IPR041468">
    <property type="entry name" value="HTH_ParB/Spo0J"/>
</dbReference>
<dbReference type="Pfam" id="PF02195">
    <property type="entry name" value="ParB_N"/>
    <property type="match status" value="1"/>
</dbReference>
<dbReference type="InterPro" id="IPR036086">
    <property type="entry name" value="ParB/Sulfiredoxin_sf"/>
</dbReference>
<dbReference type="InterPro" id="IPR007438">
    <property type="entry name" value="DUF488"/>
</dbReference>
<dbReference type="InterPro" id="IPR004437">
    <property type="entry name" value="ParB/RepB/Spo0J"/>
</dbReference>
<dbReference type="KEGG" id="nag:AArcMg_2108"/>
<dbReference type="PANTHER" id="PTHR33375:SF1">
    <property type="entry name" value="CHROMOSOME-PARTITIONING PROTEIN PARB-RELATED"/>
    <property type="match status" value="1"/>
</dbReference>
<gene>
    <name evidence="3" type="ORF">AArcMg_2108</name>
</gene>
<dbReference type="InterPro" id="IPR003115">
    <property type="entry name" value="ParB_N"/>
</dbReference>
<dbReference type="Pfam" id="PF04343">
    <property type="entry name" value="DUF488"/>
    <property type="match status" value="1"/>
</dbReference>
<dbReference type="NCBIfam" id="TIGR00180">
    <property type="entry name" value="parB_part"/>
    <property type="match status" value="1"/>
</dbReference>
<evidence type="ECO:0000313" key="3">
    <source>
        <dbReference type="EMBL" id="AXR82106.1"/>
    </source>
</evidence>
<keyword evidence="4" id="KW-1185">Reference proteome</keyword>
<dbReference type="GO" id="GO:0007059">
    <property type="term" value="P:chromosome segregation"/>
    <property type="evidence" value="ECO:0007669"/>
    <property type="project" value="UniProtKB-KW"/>
</dbReference>
<dbReference type="GO" id="GO:0003677">
    <property type="term" value="F:DNA binding"/>
    <property type="evidence" value="ECO:0007669"/>
    <property type="project" value="InterPro"/>
</dbReference>
<keyword evidence="1" id="KW-0159">Chromosome partition</keyword>
<sequence>MIRTEDSNLKEEAMKVSIDKIHLPDFEIRSEIDEEHVEEIAESFETDGQWNPIIVRPTDGDTYEVVSGAHRLSAAQQVGWSEIDAVVKDLSDEDARGLAVKTNRMQKKMEDEEEGELCKELYTDYDMTEEEIGEITGMSPRTVQDKITLVMDLEGSVYEKVKSGELAARKGLVIAQLPQEDQPEFTRRLQENGWSRDEARTQLERFENDTIFTTGYSGLSVTELVDQLEEAGVEVLVDVRRSGESMYKPEFNSDVLENHFRNEDIDYVHHPEMGVPQNIVTPYKEQAIGHTCFKDWYNWSIHREERFEEFADFLKDAGKCALMCIEKFPEPEDDQEHYCHRHHLAEELISEGYFRKREDIIPGKTSLADFS</sequence>
<dbReference type="CDD" id="cd16409">
    <property type="entry name" value="ParB_N_like"/>
    <property type="match status" value="1"/>
</dbReference>
<protein>
    <recommendedName>
        <fullName evidence="2">ParB-like N-terminal domain-containing protein</fullName>
    </recommendedName>
</protein>
<dbReference type="Proteomes" id="UP000258613">
    <property type="component" value="Chromosome"/>
</dbReference>
<evidence type="ECO:0000259" key="2">
    <source>
        <dbReference type="SMART" id="SM00470"/>
    </source>
</evidence>
<organism evidence="3 4">
    <name type="scientific">Natrarchaeobaculum sulfurireducens</name>
    <dbReference type="NCBI Taxonomy" id="2044521"/>
    <lineage>
        <taxon>Archaea</taxon>
        <taxon>Methanobacteriati</taxon>
        <taxon>Methanobacteriota</taxon>
        <taxon>Stenosarchaea group</taxon>
        <taxon>Halobacteria</taxon>
        <taxon>Halobacteriales</taxon>
        <taxon>Natrialbaceae</taxon>
        <taxon>Natrarchaeobaculum</taxon>
    </lineage>
</organism>
<dbReference type="InterPro" id="IPR050336">
    <property type="entry name" value="Chromosome_partition/occlusion"/>
</dbReference>
<evidence type="ECO:0000313" key="4">
    <source>
        <dbReference type="Proteomes" id="UP000258613"/>
    </source>
</evidence>
<feature type="domain" description="ParB-like N-terminal" evidence="2">
    <location>
        <begin position="14"/>
        <end position="104"/>
    </location>
</feature>
<proteinExistence type="predicted"/>
<dbReference type="Pfam" id="PF17762">
    <property type="entry name" value="HTH_ParB"/>
    <property type="match status" value="1"/>
</dbReference>
<dbReference type="SMART" id="SM00470">
    <property type="entry name" value="ParB"/>
    <property type="match status" value="1"/>
</dbReference>
<dbReference type="EMBL" id="CP027033">
    <property type="protein sequence ID" value="AXR82106.1"/>
    <property type="molecule type" value="Genomic_DNA"/>
</dbReference>
<dbReference type="PANTHER" id="PTHR33375">
    <property type="entry name" value="CHROMOSOME-PARTITIONING PROTEIN PARB-RELATED"/>
    <property type="match status" value="1"/>
</dbReference>
<dbReference type="GO" id="GO:0045881">
    <property type="term" value="P:positive regulation of sporulation resulting in formation of a cellular spore"/>
    <property type="evidence" value="ECO:0007669"/>
    <property type="project" value="TreeGrafter"/>
</dbReference>
<name>A0A346PRG1_9EURY</name>
<dbReference type="Gene3D" id="3.90.1530.30">
    <property type="match status" value="1"/>
</dbReference>
<dbReference type="GO" id="GO:0005694">
    <property type="term" value="C:chromosome"/>
    <property type="evidence" value="ECO:0007669"/>
    <property type="project" value="TreeGrafter"/>
</dbReference>
<dbReference type="Gene3D" id="1.10.10.2830">
    <property type="match status" value="1"/>
</dbReference>
<dbReference type="AlphaFoldDB" id="A0A346PRG1"/>